<dbReference type="Proteomes" id="UP000011991">
    <property type="component" value="Unassembled WGS sequence"/>
</dbReference>
<feature type="compositionally biased region" description="Basic and acidic residues" evidence="1">
    <location>
        <begin position="167"/>
        <end position="176"/>
    </location>
</feature>
<evidence type="ECO:0000313" key="3">
    <source>
        <dbReference type="Proteomes" id="UP000011991"/>
    </source>
</evidence>
<organism evidence="2 3">
    <name type="scientific">Rhodopirellula maiorica SM1</name>
    <dbReference type="NCBI Taxonomy" id="1265738"/>
    <lineage>
        <taxon>Bacteria</taxon>
        <taxon>Pseudomonadati</taxon>
        <taxon>Planctomycetota</taxon>
        <taxon>Planctomycetia</taxon>
        <taxon>Pirellulales</taxon>
        <taxon>Pirellulaceae</taxon>
        <taxon>Novipirellula</taxon>
    </lineage>
</organism>
<comment type="caution">
    <text evidence="2">The sequence shown here is derived from an EMBL/GenBank/DDBJ whole genome shotgun (WGS) entry which is preliminary data.</text>
</comment>
<accession>M5S2F2</accession>
<dbReference type="AlphaFoldDB" id="M5S2F2"/>
<dbReference type="Gene3D" id="2.80.10.50">
    <property type="match status" value="1"/>
</dbReference>
<dbReference type="PATRIC" id="fig|1265738.3.peg.1268"/>
<name>M5S2F2_9BACT</name>
<evidence type="ECO:0000256" key="1">
    <source>
        <dbReference type="SAM" id="MobiDB-lite"/>
    </source>
</evidence>
<evidence type="ECO:0008006" key="4">
    <source>
        <dbReference type="Google" id="ProtNLM"/>
    </source>
</evidence>
<keyword evidence="3" id="KW-1185">Reference proteome</keyword>
<dbReference type="InterPro" id="IPR035992">
    <property type="entry name" value="Ricin_B-like_lectins"/>
</dbReference>
<dbReference type="SUPFAM" id="SSF50370">
    <property type="entry name" value="Ricin B-like lectins"/>
    <property type="match status" value="1"/>
</dbReference>
<feature type="region of interest" description="Disordered" evidence="1">
    <location>
        <begin position="161"/>
        <end position="191"/>
    </location>
</feature>
<proteinExistence type="predicted"/>
<protein>
    <recommendedName>
        <fullName evidence="4">Ricin B lectin domain-containing protein</fullName>
    </recommendedName>
</protein>
<dbReference type="CDD" id="cd00161">
    <property type="entry name" value="beta-trefoil_Ricin-like"/>
    <property type="match status" value="1"/>
</dbReference>
<sequence>MIYNRQAKHRIKNDDSAGPETAWIRRDDVAVQWLLRNSGNGTKYIQSANDGKLLRWNGSQLDYAPADTTGDSVEWSIDPEIYGWHNISSALDGKFLQLLRTNNSSGAPLTQEFQMVSTASSEAADWWFAKPYIPAQPSTDFGDAPAPYPTLVGDDGAAHEVTGPRLGDTRDGEFEGHPAPTPMRMATTRTV</sequence>
<reference evidence="2 3" key="1">
    <citation type="journal article" date="2013" name="Mar. Genomics">
        <title>Expression of sulfatases in Rhodopirellula baltica and the diversity of sulfatases in the genus Rhodopirellula.</title>
        <authorList>
            <person name="Wegner C.E."/>
            <person name="Richter-Heitmann T."/>
            <person name="Klindworth A."/>
            <person name="Klockow C."/>
            <person name="Richter M."/>
            <person name="Achstetter T."/>
            <person name="Glockner F.O."/>
            <person name="Harder J."/>
        </authorList>
    </citation>
    <scope>NUCLEOTIDE SEQUENCE [LARGE SCALE GENOMIC DNA]</scope>
    <source>
        <strain evidence="2 3">SM1</strain>
    </source>
</reference>
<evidence type="ECO:0000313" key="2">
    <source>
        <dbReference type="EMBL" id="EMI21802.1"/>
    </source>
</evidence>
<gene>
    <name evidence="2" type="ORF">RMSM_01278</name>
</gene>
<dbReference type="EMBL" id="ANOG01000190">
    <property type="protein sequence ID" value="EMI21802.1"/>
    <property type="molecule type" value="Genomic_DNA"/>
</dbReference>